<evidence type="ECO:0000256" key="2">
    <source>
        <dbReference type="SAM" id="MobiDB-lite"/>
    </source>
</evidence>
<reference evidence="3 4" key="1">
    <citation type="journal article" date="2012" name="New Phytol.">
        <title>Insight into trade-off between wood decay and parasitism from the genome of a fungal forest pathogen.</title>
        <authorList>
            <person name="Olson A."/>
            <person name="Aerts A."/>
            <person name="Asiegbu F."/>
            <person name="Belbahri L."/>
            <person name="Bouzid O."/>
            <person name="Broberg A."/>
            <person name="Canback B."/>
            <person name="Coutinho P.M."/>
            <person name="Cullen D."/>
            <person name="Dalman K."/>
            <person name="Deflorio G."/>
            <person name="van Diepen L.T."/>
            <person name="Dunand C."/>
            <person name="Duplessis S."/>
            <person name="Durling M."/>
            <person name="Gonthier P."/>
            <person name="Grimwood J."/>
            <person name="Fossdal C.G."/>
            <person name="Hansson D."/>
            <person name="Henrissat B."/>
            <person name="Hietala A."/>
            <person name="Himmelstrand K."/>
            <person name="Hoffmeister D."/>
            <person name="Hogberg N."/>
            <person name="James T.Y."/>
            <person name="Karlsson M."/>
            <person name="Kohler A."/>
            <person name="Kues U."/>
            <person name="Lee Y.H."/>
            <person name="Lin Y.C."/>
            <person name="Lind M."/>
            <person name="Lindquist E."/>
            <person name="Lombard V."/>
            <person name="Lucas S."/>
            <person name="Lunden K."/>
            <person name="Morin E."/>
            <person name="Murat C."/>
            <person name="Park J."/>
            <person name="Raffaello T."/>
            <person name="Rouze P."/>
            <person name="Salamov A."/>
            <person name="Schmutz J."/>
            <person name="Solheim H."/>
            <person name="Stahlberg J."/>
            <person name="Velez H."/>
            <person name="de Vries R.P."/>
            <person name="Wiebenga A."/>
            <person name="Woodward S."/>
            <person name="Yakovlev I."/>
            <person name="Garbelotto M."/>
            <person name="Martin F."/>
            <person name="Grigoriev I.V."/>
            <person name="Stenlid J."/>
        </authorList>
    </citation>
    <scope>NUCLEOTIDE SEQUENCE [LARGE SCALE GENOMIC DNA]</scope>
    <source>
        <strain evidence="3 4">TC 32-1</strain>
    </source>
</reference>
<dbReference type="RefSeq" id="XP_009551739.1">
    <property type="nucleotide sequence ID" value="XM_009553444.1"/>
</dbReference>
<dbReference type="HOGENOM" id="CLU_1195013_0_0_1"/>
<dbReference type="EMBL" id="KI925464">
    <property type="protein sequence ID" value="ETW76874.1"/>
    <property type="molecule type" value="Genomic_DNA"/>
</dbReference>
<feature type="coiled-coil region" evidence="1">
    <location>
        <begin position="199"/>
        <end position="226"/>
    </location>
</feature>
<evidence type="ECO:0000313" key="3">
    <source>
        <dbReference type="EMBL" id="ETW76874.1"/>
    </source>
</evidence>
<evidence type="ECO:0000256" key="1">
    <source>
        <dbReference type="SAM" id="Coils"/>
    </source>
</evidence>
<feature type="compositionally biased region" description="Basic and acidic residues" evidence="2">
    <location>
        <begin position="16"/>
        <end position="36"/>
    </location>
</feature>
<feature type="region of interest" description="Disordered" evidence="2">
    <location>
        <begin position="1"/>
        <end position="62"/>
    </location>
</feature>
<feature type="compositionally biased region" description="Acidic residues" evidence="2">
    <location>
        <begin position="143"/>
        <end position="160"/>
    </location>
</feature>
<feature type="compositionally biased region" description="Polar residues" evidence="2">
    <location>
        <begin position="99"/>
        <end position="117"/>
    </location>
</feature>
<proteinExistence type="predicted"/>
<keyword evidence="1" id="KW-0175">Coiled coil</keyword>
<protein>
    <submittedName>
        <fullName evidence="3">Uncharacterized protein</fullName>
    </submittedName>
</protein>
<dbReference type="KEGG" id="hir:HETIRDRAFT_174915"/>
<gene>
    <name evidence="3" type="ORF">HETIRDRAFT_174915</name>
</gene>
<name>W4JTU8_HETIT</name>
<dbReference type="Proteomes" id="UP000030671">
    <property type="component" value="Unassembled WGS sequence"/>
</dbReference>
<evidence type="ECO:0000313" key="4">
    <source>
        <dbReference type="Proteomes" id="UP000030671"/>
    </source>
</evidence>
<dbReference type="AlphaFoldDB" id="W4JTU8"/>
<sequence>MRQMCTNFPVKKKKLADKTTRRTDVIGGSEGDHAELEGQVAAEADGSRKRISSVEGMASEKVKGRKRMLVRVVISKRPKSEVQPDLPTPKVSTPGRIMDNQQSQELPNIEETSSRGLISQRDDEDEAVKRLILDSVETSSSAPEDESTVAMEEENNESEDDSFKHGFIPSDFVEDEYESIAGDLEPGNSQDDFSTEGEIKRKQGVLDALEAAAAEIRSELVRLRASTVSVGE</sequence>
<dbReference type="InParanoid" id="W4JTU8"/>
<feature type="region of interest" description="Disordered" evidence="2">
    <location>
        <begin position="75"/>
        <end position="167"/>
    </location>
</feature>
<keyword evidence="4" id="KW-1185">Reference proteome</keyword>
<accession>W4JTU8</accession>
<organism evidence="3 4">
    <name type="scientific">Heterobasidion irregulare (strain TC 32-1)</name>
    <dbReference type="NCBI Taxonomy" id="747525"/>
    <lineage>
        <taxon>Eukaryota</taxon>
        <taxon>Fungi</taxon>
        <taxon>Dikarya</taxon>
        <taxon>Basidiomycota</taxon>
        <taxon>Agaricomycotina</taxon>
        <taxon>Agaricomycetes</taxon>
        <taxon>Russulales</taxon>
        <taxon>Bondarzewiaceae</taxon>
        <taxon>Heterobasidion</taxon>
        <taxon>Heterobasidion annosum species complex</taxon>
    </lineage>
</organism>
<dbReference type="GeneID" id="20668538"/>